<reference evidence="2" key="1">
    <citation type="submission" date="2021-03" db="EMBL/GenBank/DDBJ databases">
        <authorList>
            <person name="Li Z."/>
            <person name="Yang C."/>
        </authorList>
    </citation>
    <scope>NUCLEOTIDE SEQUENCE</scope>
    <source>
        <strain evidence="2">Dzin_1.0</strain>
        <tissue evidence="2">Leaf</tissue>
    </source>
</reference>
<feature type="domain" description="Reverse transcriptase Ty1/copia-type" evidence="1">
    <location>
        <begin position="61"/>
        <end position="217"/>
    </location>
</feature>
<evidence type="ECO:0000313" key="3">
    <source>
        <dbReference type="Proteomes" id="UP001085076"/>
    </source>
</evidence>
<dbReference type="EMBL" id="JAGGNH010000001">
    <property type="protein sequence ID" value="KAJ0984268.1"/>
    <property type="molecule type" value="Genomic_DNA"/>
</dbReference>
<accession>A0A9D5D365</accession>
<evidence type="ECO:0000259" key="1">
    <source>
        <dbReference type="Pfam" id="PF07727"/>
    </source>
</evidence>
<proteinExistence type="predicted"/>
<dbReference type="InterPro" id="IPR013103">
    <property type="entry name" value="RVT_2"/>
</dbReference>
<dbReference type="AlphaFoldDB" id="A0A9D5D365"/>
<organism evidence="2 3">
    <name type="scientific">Dioscorea zingiberensis</name>
    <dbReference type="NCBI Taxonomy" id="325984"/>
    <lineage>
        <taxon>Eukaryota</taxon>
        <taxon>Viridiplantae</taxon>
        <taxon>Streptophyta</taxon>
        <taxon>Embryophyta</taxon>
        <taxon>Tracheophyta</taxon>
        <taxon>Spermatophyta</taxon>
        <taxon>Magnoliopsida</taxon>
        <taxon>Liliopsida</taxon>
        <taxon>Dioscoreales</taxon>
        <taxon>Dioscoreaceae</taxon>
        <taxon>Dioscorea</taxon>
    </lineage>
</organism>
<dbReference type="SUPFAM" id="SSF56672">
    <property type="entry name" value="DNA/RNA polymerases"/>
    <property type="match status" value="1"/>
</dbReference>
<comment type="caution">
    <text evidence="2">The sequence shown here is derived from an EMBL/GenBank/DDBJ whole genome shotgun (WGS) entry which is preliminary data.</text>
</comment>
<sequence>MQTRLKDNIRKPKVFSDGTVYCPTQRHALLSTTEPENHTEALQDSCWKQAMEAEFKALMQNQTWSLVPPRKGLNIIDCRWIFKLKRKVDGSIDRHKARLVAKGFKQRYGVDYDDTFSPVVKFSTIRLLLSLAVSKGWALRQIDIQNAFLHGNLEEEVYMKQPRGFEDNTIPHYLCKLNKALYGLKQDPRVWFARLSIKLQELSFYPSKTDTSLFIYKQQGVTMYMLV</sequence>
<protein>
    <recommendedName>
        <fullName evidence="1">Reverse transcriptase Ty1/copia-type domain-containing protein</fullName>
    </recommendedName>
</protein>
<gene>
    <name evidence="2" type="ORF">J5N97_002624</name>
</gene>
<dbReference type="Proteomes" id="UP001085076">
    <property type="component" value="Miscellaneous, Linkage group lg01"/>
</dbReference>
<evidence type="ECO:0000313" key="2">
    <source>
        <dbReference type="EMBL" id="KAJ0984268.1"/>
    </source>
</evidence>
<dbReference type="PANTHER" id="PTHR43383:SF2">
    <property type="entry name" value="AMIDOHYDROLASE 2 FAMILY PROTEIN"/>
    <property type="match status" value="1"/>
</dbReference>
<name>A0A9D5D365_9LILI</name>
<dbReference type="InterPro" id="IPR043502">
    <property type="entry name" value="DNA/RNA_pol_sf"/>
</dbReference>
<keyword evidence="3" id="KW-1185">Reference proteome</keyword>
<reference evidence="2" key="2">
    <citation type="journal article" date="2022" name="Hortic Res">
        <title>The genome of Dioscorea zingiberensis sheds light on the biosynthesis, origin and evolution of the medicinally important diosgenin saponins.</title>
        <authorList>
            <person name="Li Y."/>
            <person name="Tan C."/>
            <person name="Li Z."/>
            <person name="Guo J."/>
            <person name="Li S."/>
            <person name="Chen X."/>
            <person name="Wang C."/>
            <person name="Dai X."/>
            <person name="Yang H."/>
            <person name="Song W."/>
            <person name="Hou L."/>
            <person name="Xu J."/>
            <person name="Tong Z."/>
            <person name="Xu A."/>
            <person name="Yuan X."/>
            <person name="Wang W."/>
            <person name="Yang Q."/>
            <person name="Chen L."/>
            <person name="Sun Z."/>
            <person name="Wang K."/>
            <person name="Pan B."/>
            <person name="Chen J."/>
            <person name="Bao Y."/>
            <person name="Liu F."/>
            <person name="Qi X."/>
            <person name="Gang D.R."/>
            <person name="Wen J."/>
            <person name="Li J."/>
        </authorList>
    </citation>
    <scope>NUCLEOTIDE SEQUENCE</scope>
    <source>
        <strain evidence="2">Dzin_1.0</strain>
    </source>
</reference>
<dbReference type="PANTHER" id="PTHR43383">
    <property type="entry name" value="NODULIN 6"/>
    <property type="match status" value="1"/>
</dbReference>
<dbReference type="OrthoDB" id="1930494at2759"/>
<dbReference type="Pfam" id="PF07727">
    <property type="entry name" value="RVT_2"/>
    <property type="match status" value="1"/>
</dbReference>